<gene>
    <name evidence="3" type="ORF">B0T14DRAFT_196888</name>
</gene>
<dbReference type="EMBL" id="JAULSU010000004">
    <property type="protein sequence ID" value="KAK0618854.1"/>
    <property type="molecule type" value="Genomic_DNA"/>
</dbReference>
<keyword evidence="2" id="KW-0732">Signal</keyword>
<reference evidence="3" key="1">
    <citation type="submission" date="2023-06" db="EMBL/GenBank/DDBJ databases">
        <title>Genome-scale phylogeny and comparative genomics of the fungal order Sordariales.</title>
        <authorList>
            <consortium name="Lawrence Berkeley National Laboratory"/>
            <person name="Hensen N."/>
            <person name="Bonometti L."/>
            <person name="Westerberg I."/>
            <person name="Brannstrom I.O."/>
            <person name="Guillou S."/>
            <person name="Cros-Aarteil S."/>
            <person name="Calhoun S."/>
            <person name="Haridas S."/>
            <person name="Kuo A."/>
            <person name="Mondo S."/>
            <person name="Pangilinan J."/>
            <person name="Riley R."/>
            <person name="Labutti K."/>
            <person name="Andreopoulos B."/>
            <person name="Lipzen A."/>
            <person name="Chen C."/>
            <person name="Yanf M."/>
            <person name="Daum C."/>
            <person name="Ng V."/>
            <person name="Clum A."/>
            <person name="Steindorff A."/>
            <person name="Ohm R."/>
            <person name="Martin F."/>
            <person name="Silar P."/>
            <person name="Natvig D."/>
            <person name="Lalanne C."/>
            <person name="Gautier V."/>
            <person name="Ament-Velasquez S.L."/>
            <person name="Kruys A."/>
            <person name="Hutchinson M.I."/>
            <person name="Powell A.J."/>
            <person name="Barry K."/>
            <person name="Miller A.N."/>
            <person name="Grigoriev I.V."/>
            <person name="Debuchy R."/>
            <person name="Gladieux P."/>
            <person name="Thoren M.H."/>
            <person name="Johannesson H."/>
        </authorList>
    </citation>
    <scope>NUCLEOTIDE SEQUENCE</scope>
    <source>
        <strain evidence="3">CBS 606.72</strain>
    </source>
</reference>
<evidence type="ECO:0000256" key="2">
    <source>
        <dbReference type="SAM" id="SignalP"/>
    </source>
</evidence>
<comment type="caution">
    <text evidence="3">The sequence shown here is derived from an EMBL/GenBank/DDBJ whole genome shotgun (WGS) entry which is preliminary data.</text>
</comment>
<dbReference type="AlphaFoldDB" id="A0AA39WNW3"/>
<evidence type="ECO:0000313" key="4">
    <source>
        <dbReference type="Proteomes" id="UP001175000"/>
    </source>
</evidence>
<feature type="signal peptide" evidence="2">
    <location>
        <begin position="1"/>
        <end position="23"/>
    </location>
</feature>
<feature type="region of interest" description="Disordered" evidence="1">
    <location>
        <begin position="94"/>
        <end position="124"/>
    </location>
</feature>
<name>A0AA39WNW3_9PEZI</name>
<evidence type="ECO:0000256" key="1">
    <source>
        <dbReference type="SAM" id="MobiDB-lite"/>
    </source>
</evidence>
<evidence type="ECO:0000313" key="3">
    <source>
        <dbReference type="EMBL" id="KAK0618854.1"/>
    </source>
</evidence>
<sequence>MLKIVHTLTWYLVMWGLYRLGSSLQPLQGQCDAGPSNLQFTFTLGLPQQWPRKEEKVSFYCLESRGPCSRWFNASYPRIYTRGGIYNSDKRQTMKSNASAMLPQNASRSSIPMQLSTARSKPPT</sequence>
<feature type="chain" id="PRO_5041220537" description="Secreted protein" evidence="2">
    <location>
        <begin position="24"/>
        <end position="124"/>
    </location>
</feature>
<accession>A0AA39WNW3</accession>
<organism evidence="3 4">
    <name type="scientific">Immersiella caudata</name>
    <dbReference type="NCBI Taxonomy" id="314043"/>
    <lineage>
        <taxon>Eukaryota</taxon>
        <taxon>Fungi</taxon>
        <taxon>Dikarya</taxon>
        <taxon>Ascomycota</taxon>
        <taxon>Pezizomycotina</taxon>
        <taxon>Sordariomycetes</taxon>
        <taxon>Sordariomycetidae</taxon>
        <taxon>Sordariales</taxon>
        <taxon>Lasiosphaeriaceae</taxon>
        <taxon>Immersiella</taxon>
    </lineage>
</organism>
<proteinExistence type="predicted"/>
<evidence type="ECO:0008006" key="5">
    <source>
        <dbReference type="Google" id="ProtNLM"/>
    </source>
</evidence>
<protein>
    <recommendedName>
        <fullName evidence="5">Secreted protein</fullName>
    </recommendedName>
</protein>
<keyword evidence="4" id="KW-1185">Reference proteome</keyword>
<dbReference type="Proteomes" id="UP001175000">
    <property type="component" value="Unassembled WGS sequence"/>
</dbReference>